<comment type="caution">
    <text evidence="20">The sequence shown here is derived from an EMBL/GenBank/DDBJ whole genome shotgun (WGS) entry which is preliminary data.</text>
</comment>
<dbReference type="Pfam" id="PF00069">
    <property type="entry name" value="Pkinase"/>
    <property type="match status" value="1"/>
</dbReference>
<dbReference type="EMBL" id="CAUJNA010000174">
    <property type="protein sequence ID" value="CAJ1373072.1"/>
    <property type="molecule type" value="Genomic_DNA"/>
</dbReference>
<dbReference type="SUPFAM" id="SSF141072">
    <property type="entry name" value="CalX-like"/>
    <property type="match status" value="1"/>
</dbReference>
<proteinExistence type="inferred from homology"/>
<dbReference type="InterPro" id="IPR018490">
    <property type="entry name" value="cNMP-bd_dom_sf"/>
</dbReference>
<feature type="domain" description="Cyclic nucleotide-binding" evidence="18">
    <location>
        <begin position="121"/>
        <end position="218"/>
    </location>
</feature>
<feature type="transmembrane region" description="Helical" evidence="16">
    <location>
        <begin position="1372"/>
        <end position="1391"/>
    </location>
</feature>
<feature type="transmembrane region" description="Helical" evidence="16">
    <location>
        <begin position="1753"/>
        <end position="1783"/>
    </location>
</feature>
<dbReference type="CDD" id="cd00038">
    <property type="entry name" value="CAP_ED"/>
    <property type="match status" value="3"/>
</dbReference>
<dbReference type="PROSITE" id="PS00889">
    <property type="entry name" value="CNMP_BINDING_2"/>
    <property type="match status" value="3"/>
</dbReference>
<evidence type="ECO:0000256" key="9">
    <source>
        <dbReference type="ARBA" id="ARBA00022989"/>
    </source>
</evidence>
<feature type="compositionally biased region" description="Basic and acidic residues" evidence="15">
    <location>
        <begin position="18"/>
        <end position="43"/>
    </location>
</feature>
<keyword evidence="8 13" id="KW-0067">ATP-binding</keyword>
<feature type="transmembrane region" description="Helical" evidence="16">
    <location>
        <begin position="1795"/>
        <end position="1815"/>
    </location>
</feature>
<evidence type="ECO:0000256" key="6">
    <source>
        <dbReference type="ARBA" id="ARBA00022741"/>
    </source>
</evidence>
<dbReference type="InterPro" id="IPR000719">
    <property type="entry name" value="Prot_kinase_dom"/>
</dbReference>
<evidence type="ECO:0000313" key="21">
    <source>
        <dbReference type="Proteomes" id="UP001178507"/>
    </source>
</evidence>
<dbReference type="PROSITE" id="PS00107">
    <property type="entry name" value="PROTEIN_KINASE_ATP"/>
    <property type="match status" value="1"/>
</dbReference>
<dbReference type="EC" id="2.7.11.12" evidence="2"/>
<dbReference type="PANTHER" id="PTHR24353">
    <property type="entry name" value="CYCLIC NUCLEOTIDE-DEPENDENT PROTEIN KINASE"/>
    <property type="match status" value="1"/>
</dbReference>
<feature type="domain" description="Protein kinase" evidence="17">
    <location>
        <begin position="539"/>
        <end position="796"/>
    </location>
</feature>
<keyword evidence="5 16" id="KW-0812">Transmembrane</keyword>
<keyword evidence="4" id="KW-0808">Transferase</keyword>
<evidence type="ECO:0000259" key="17">
    <source>
        <dbReference type="PROSITE" id="PS50011"/>
    </source>
</evidence>
<evidence type="ECO:0000256" key="14">
    <source>
        <dbReference type="SAM" id="Coils"/>
    </source>
</evidence>
<dbReference type="PROSITE" id="PS51285">
    <property type="entry name" value="AGC_KINASE_CTER"/>
    <property type="match status" value="1"/>
</dbReference>
<dbReference type="PROSITE" id="PS50042">
    <property type="entry name" value="CNMP_BINDING_3"/>
    <property type="match status" value="3"/>
</dbReference>
<dbReference type="SMART" id="SM00220">
    <property type="entry name" value="S_TKc"/>
    <property type="match status" value="1"/>
</dbReference>
<dbReference type="GO" id="GO:0005524">
    <property type="term" value="F:ATP binding"/>
    <property type="evidence" value="ECO:0007669"/>
    <property type="project" value="UniProtKB-UniRule"/>
</dbReference>
<dbReference type="InterPro" id="IPR036640">
    <property type="entry name" value="ABC1_TM_sf"/>
</dbReference>
<feature type="region of interest" description="Disordered" evidence="15">
    <location>
        <begin position="863"/>
        <end position="913"/>
    </location>
</feature>
<comment type="catalytic activity">
    <reaction evidence="12">
        <text>L-seryl-[protein] + ATP = O-phospho-L-seryl-[protein] + ADP + H(+)</text>
        <dbReference type="Rhea" id="RHEA:17989"/>
        <dbReference type="Rhea" id="RHEA-COMP:9863"/>
        <dbReference type="Rhea" id="RHEA-COMP:11604"/>
        <dbReference type="ChEBI" id="CHEBI:15378"/>
        <dbReference type="ChEBI" id="CHEBI:29999"/>
        <dbReference type="ChEBI" id="CHEBI:30616"/>
        <dbReference type="ChEBI" id="CHEBI:83421"/>
        <dbReference type="ChEBI" id="CHEBI:456216"/>
        <dbReference type="EC" id="2.7.11.12"/>
    </reaction>
</comment>
<comment type="similarity">
    <text evidence="1">Belongs to the protein kinase superfamily. AGC Ser/Thr protein kinase family. cGMP subfamily.</text>
</comment>
<evidence type="ECO:0000259" key="19">
    <source>
        <dbReference type="PROSITE" id="PS51285"/>
    </source>
</evidence>
<keyword evidence="9 16" id="KW-1133">Transmembrane helix</keyword>
<keyword evidence="21" id="KW-1185">Reference proteome</keyword>
<feature type="region of interest" description="Disordered" evidence="15">
    <location>
        <begin position="18"/>
        <end position="68"/>
    </location>
</feature>
<dbReference type="InterPro" id="IPR017441">
    <property type="entry name" value="Protein_kinase_ATP_BS"/>
</dbReference>
<feature type="domain" description="Cyclic nucleotide-binding" evidence="18">
    <location>
        <begin position="396"/>
        <end position="508"/>
    </location>
</feature>
<dbReference type="SMART" id="SM00100">
    <property type="entry name" value="cNMP"/>
    <property type="match status" value="3"/>
</dbReference>
<dbReference type="Gene3D" id="2.60.40.2030">
    <property type="match status" value="1"/>
</dbReference>
<evidence type="ECO:0000256" key="15">
    <source>
        <dbReference type="SAM" id="MobiDB-lite"/>
    </source>
</evidence>
<protein>
    <recommendedName>
        <fullName evidence="2">cGMP-dependent protein kinase</fullName>
        <ecNumber evidence="2">2.7.11.12</ecNumber>
    </recommendedName>
</protein>
<feature type="transmembrane region" description="Helical" evidence="16">
    <location>
        <begin position="1675"/>
        <end position="1696"/>
    </location>
</feature>
<comment type="catalytic activity">
    <reaction evidence="11">
        <text>L-threonyl-[protein] + ATP = O-phospho-L-threonyl-[protein] + ADP + H(+)</text>
        <dbReference type="Rhea" id="RHEA:46608"/>
        <dbReference type="Rhea" id="RHEA-COMP:11060"/>
        <dbReference type="Rhea" id="RHEA-COMP:11605"/>
        <dbReference type="ChEBI" id="CHEBI:15378"/>
        <dbReference type="ChEBI" id="CHEBI:30013"/>
        <dbReference type="ChEBI" id="CHEBI:30616"/>
        <dbReference type="ChEBI" id="CHEBI:61977"/>
        <dbReference type="ChEBI" id="CHEBI:456216"/>
        <dbReference type="EC" id="2.7.11.12"/>
    </reaction>
</comment>
<feature type="coiled-coil region" evidence="14">
    <location>
        <begin position="931"/>
        <end position="979"/>
    </location>
</feature>
<evidence type="ECO:0000256" key="5">
    <source>
        <dbReference type="ARBA" id="ARBA00022692"/>
    </source>
</evidence>
<dbReference type="Gene3D" id="1.10.510.10">
    <property type="entry name" value="Transferase(Phosphotransferase) domain 1"/>
    <property type="match status" value="1"/>
</dbReference>
<dbReference type="GO" id="GO:0016020">
    <property type="term" value="C:membrane"/>
    <property type="evidence" value="ECO:0007669"/>
    <property type="project" value="InterPro"/>
</dbReference>
<evidence type="ECO:0000313" key="20">
    <source>
        <dbReference type="EMBL" id="CAJ1373072.1"/>
    </source>
</evidence>
<dbReference type="InterPro" id="IPR011009">
    <property type="entry name" value="Kinase-like_dom_sf"/>
</dbReference>
<evidence type="ECO:0000256" key="16">
    <source>
        <dbReference type="SAM" id="Phobius"/>
    </source>
</evidence>
<dbReference type="Gene3D" id="2.60.120.10">
    <property type="entry name" value="Jelly Rolls"/>
    <property type="match status" value="3"/>
</dbReference>
<dbReference type="Pfam" id="PF00027">
    <property type="entry name" value="cNMP_binding"/>
    <property type="match status" value="3"/>
</dbReference>
<dbReference type="GO" id="GO:0004692">
    <property type="term" value="F:cGMP-dependent protein kinase activity"/>
    <property type="evidence" value="ECO:0007669"/>
    <property type="project" value="UniProtKB-EC"/>
</dbReference>
<evidence type="ECO:0000256" key="8">
    <source>
        <dbReference type="ARBA" id="ARBA00022840"/>
    </source>
</evidence>
<dbReference type="SUPFAM" id="SSF51206">
    <property type="entry name" value="cAMP-binding domain-like"/>
    <property type="match status" value="3"/>
</dbReference>
<organism evidence="20 21">
    <name type="scientific">Effrenium voratum</name>
    <dbReference type="NCBI Taxonomy" id="2562239"/>
    <lineage>
        <taxon>Eukaryota</taxon>
        <taxon>Sar</taxon>
        <taxon>Alveolata</taxon>
        <taxon>Dinophyceae</taxon>
        <taxon>Suessiales</taxon>
        <taxon>Symbiodiniaceae</taxon>
        <taxon>Effrenium</taxon>
    </lineage>
</organism>
<keyword evidence="7" id="KW-0418">Kinase</keyword>
<evidence type="ECO:0000256" key="11">
    <source>
        <dbReference type="ARBA" id="ARBA00047298"/>
    </source>
</evidence>
<name>A0AA36HR02_9DINO</name>
<accession>A0AA36HR02</accession>
<dbReference type="InterPro" id="IPR000595">
    <property type="entry name" value="cNMP-bd_dom"/>
</dbReference>
<dbReference type="InterPro" id="IPR000961">
    <property type="entry name" value="AGC-kinase_C"/>
</dbReference>
<evidence type="ECO:0000256" key="10">
    <source>
        <dbReference type="ARBA" id="ARBA00023136"/>
    </source>
</evidence>
<evidence type="ECO:0000256" key="3">
    <source>
        <dbReference type="ARBA" id="ARBA00022527"/>
    </source>
</evidence>
<evidence type="ECO:0000256" key="7">
    <source>
        <dbReference type="ARBA" id="ARBA00022777"/>
    </source>
</evidence>
<feature type="region of interest" description="Disordered" evidence="15">
    <location>
        <begin position="94"/>
        <end position="125"/>
    </location>
</feature>
<evidence type="ECO:0000256" key="2">
    <source>
        <dbReference type="ARBA" id="ARBA00012428"/>
    </source>
</evidence>
<dbReference type="Gene3D" id="3.30.200.20">
    <property type="entry name" value="Phosphorylase Kinase, domain 1"/>
    <property type="match status" value="1"/>
</dbReference>
<keyword evidence="3" id="KW-0723">Serine/threonine-protein kinase</keyword>
<dbReference type="Proteomes" id="UP001178507">
    <property type="component" value="Unassembled WGS sequence"/>
</dbReference>
<feature type="compositionally biased region" description="Basic and acidic residues" evidence="15">
    <location>
        <begin position="868"/>
        <end position="888"/>
    </location>
</feature>
<evidence type="ECO:0000259" key="18">
    <source>
        <dbReference type="PROSITE" id="PS50042"/>
    </source>
</evidence>
<dbReference type="InterPro" id="IPR014710">
    <property type="entry name" value="RmlC-like_jellyroll"/>
</dbReference>
<feature type="transmembrane region" description="Helical" evidence="16">
    <location>
        <begin position="1637"/>
        <end position="1655"/>
    </location>
</feature>
<feature type="binding site" evidence="13">
    <location>
        <position position="577"/>
    </location>
    <ligand>
        <name>ATP</name>
        <dbReference type="ChEBI" id="CHEBI:30616"/>
    </ligand>
</feature>
<evidence type="ECO:0000256" key="12">
    <source>
        <dbReference type="ARBA" id="ARBA00047462"/>
    </source>
</evidence>
<dbReference type="PROSITE" id="PS50011">
    <property type="entry name" value="PROTEIN_KINASE_DOM"/>
    <property type="match status" value="1"/>
</dbReference>
<reference evidence="20" key="1">
    <citation type="submission" date="2023-08" db="EMBL/GenBank/DDBJ databases">
        <authorList>
            <person name="Chen Y."/>
            <person name="Shah S."/>
            <person name="Dougan E. K."/>
            <person name="Thang M."/>
            <person name="Chan C."/>
        </authorList>
    </citation>
    <scope>NUCLEOTIDE SEQUENCE</scope>
</reference>
<dbReference type="SUPFAM" id="SSF90123">
    <property type="entry name" value="ABC transporter transmembrane region"/>
    <property type="match status" value="1"/>
</dbReference>
<evidence type="ECO:0000256" key="13">
    <source>
        <dbReference type="PROSITE-ProRule" id="PRU10141"/>
    </source>
</evidence>
<dbReference type="InterPro" id="IPR018488">
    <property type="entry name" value="cNMP-bd_CS"/>
</dbReference>
<keyword evidence="14" id="KW-0175">Coiled coil</keyword>
<dbReference type="InterPro" id="IPR038081">
    <property type="entry name" value="CalX-like_sf"/>
</dbReference>
<keyword evidence="6 13" id="KW-0547">Nucleotide-binding</keyword>
<keyword evidence="10 16" id="KW-0472">Membrane</keyword>
<feature type="domain" description="Cyclic nucleotide-binding" evidence="18">
    <location>
        <begin position="268"/>
        <end position="393"/>
    </location>
</feature>
<dbReference type="SUPFAM" id="SSF56112">
    <property type="entry name" value="Protein kinase-like (PK-like)"/>
    <property type="match status" value="1"/>
</dbReference>
<evidence type="ECO:0000256" key="4">
    <source>
        <dbReference type="ARBA" id="ARBA00022679"/>
    </source>
</evidence>
<feature type="domain" description="AGC-kinase C-terminal" evidence="19">
    <location>
        <begin position="797"/>
        <end position="849"/>
    </location>
</feature>
<sequence length="2034" mass="227321">MPSRPEVDVPSLDEILTRLDKESQTLAPEERECTSAGSRRSEAFESIPNKALREDARLISRQKPRRDVQKPTHWNFSFNVNREVVGAELLEIGEDGQPQAPAQDAKTLPRTGRGRAEPLPGLPSLTADELPALAKAAEEASFAKGSVIIKQKDEGHDFFVIKRGTAGVDINDQRVATLKAGDYFGENALLRDEPRTATITATTDVKALRITRDAFVKLNLHTKLEFGKRGAVGGGAAATAEIKAPSPKTPAEKQLIATALKNNANLNTIATLDDDKVNAIVDVMWKEEVPNGKAVIQQGDLQADYFYVVQSGSFKVSKDSSASSAEKAAAALGVIEAGGSFGELALLYFAPRAATITATADAVVWVTARQQFKDLLMKANEREMQENLKHVSKCDCFAALKENEKKELASAMYEMTFSKDETVFEQGERGTQFYLLIEGEVSVIQDGKEITKIKATADKAHYFGEKALLEDEPRAATIKTISSTAKTLCVDKESFEILLGSLKELMARGKDGTKSVKKTSVAPTAADTQRFGIIKFKDLKKLGLLGCGGFGAVEMVEDLNTSETYALKALSKGYVVKSGMQTSVISEKNVQLMCDSPFIVKLFETFNSEQSLYFLLELALGGELYATYNKKNLWGNEKCAKFYVAGTVLAFEHLHGKKVIFRDLKPENLLLNDKGHVKLTDMGLAKVCVGKTYTTCGTPDYFAPELIASKGHNLAVDWWTLGILTFELCSGHPPFESPTPMQIYSKVQKGINKVTFPKKLKGNIETLVKGLCHAVPSERLPMKKGGTQTIKSQAWFSDFSWDEMANFMMTPPYRPTVKGKKDIANFSANRDDMPPQLPYKDPKTGWDKDWLWSLAQLTVGDGGICGERTTEQQKDQEEFLERGSPLERRRTRRPATGEQQPRYDTPLHSARGAHGEVRAEAKEALARLVLAKSQELQNIRLQAKAQQLAQLRRRLQEQLEKTRKEKDEAKEAQQEESCRRLRQTLLQSLKSKDVSDLPETLVVVSDTEAQAFEGLQCLDVARDGSLRELREHWMLELHSWSSHRLVTAIAALLLREYLGYKVSFNLVSANRLRPAMFDVDLGGASGYANLEVWPSRMAEFQSSFTDAGPVGYEGDTGWWISRSFGQAEYALPPEFYRAYDARPSNQPLLQALRRVSNVSCESACCPCDSCERCTAATACNMDSEVSWCPGKTKEVLPAIIAPDPSAHPGLAEELAQSNGFHFGLRFMRQDIYMEQAQQALSSGVPSIVHILRPSLLFSRLQQLKVPILRLMLPRDQCGSHFANGTGNWSCDLPAQPLRKLVSTVDEMGLAFFSRFFIEGQSMERLMASLPSTADEDVMRVACDWVRANQDSWSHWAKPRDVPFFADTLHSTYPFPILAFLLLIAAIGMAFLENTWLWTTLSVREWRRILRKNNKVWRSDVELKLRKIEDSPKSSSSPRRNCSSCCLQNAYWEGLAEKSRRANDFWHAAKLWVCQVQKWPRPPEEPEQSCVSFAHHTFPCFQRSEKAVLFLRRNRTDEELQVEVAVEESQGGARNGTDFGATNCQVTFAKGEHEAVLYIPIVHHKDCWQNSYWFQARILSLRGQGCAAAPAQAMILVLDEDTWPANIPSYLRTGKGISLMRYFIHADRQRRGEKWTKTMIAMVFLPVHSVLVSTLVQKILVDHVIGRVIGTDPTWGYAECLILVLVQLLSLGLNRWADVVQTRNRGRTGGIRQAHRSDMIRKFMHLERSEYWEASDADWLYTAIYDVDVITMKAYFGVFVLAQSCFALVLSILLVSGLGLWSYVQAGASEGVQTAWVGYILGVFLMISLGFIGVFVRMKIIWVAVLARKKHECAWFKSCTWVFTSWRQFTGLLGPEKAKLEARMLAQNATFVPSHWDARDTMNDTAWITHWIQGVAYCLMLTVGSFALAENKAFGVGAMEVGTFYALCKIYLSVGKYIGRLSNVFVDMQKAVVSLRDVAALLNQTCQKSQRQEARRQGRQAQGAPRFRLAPGTVPGAIRVQDNLCFVRPEHNKVGSTFSELRLQKGCLMPLGFEK</sequence>
<dbReference type="PRINTS" id="PR00103">
    <property type="entry name" value="CAMPKINASE"/>
</dbReference>
<gene>
    <name evidence="20" type="ORF">EVOR1521_LOCUS3009</name>
</gene>
<dbReference type="PANTHER" id="PTHR24353:SF147">
    <property type="entry name" value="CGMP-DEPENDENT SERINE_THREONIN PROTEIN KINASE-RELATED"/>
    <property type="match status" value="1"/>
</dbReference>
<evidence type="ECO:0000256" key="1">
    <source>
        <dbReference type="ARBA" id="ARBA00006352"/>
    </source>
</evidence>